<feature type="transmembrane region" description="Helical" evidence="1">
    <location>
        <begin position="77"/>
        <end position="98"/>
    </location>
</feature>
<accession>A0A6V7W0A4</accession>
<comment type="caution">
    <text evidence="3">The sequence shown here is derived from an EMBL/GenBank/DDBJ whole genome shotgun (WGS) entry which is preliminary data.</text>
</comment>
<organism evidence="3 4">
    <name type="scientific">Meloidogyne enterolobii</name>
    <name type="common">Root-knot nematode worm</name>
    <name type="synonym">Meloidogyne mayaguensis</name>
    <dbReference type="NCBI Taxonomy" id="390850"/>
    <lineage>
        <taxon>Eukaryota</taxon>
        <taxon>Metazoa</taxon>
        <taxon>Ecdysozoa</taxon>
        <taxon>Nematoda</taxon>
        <taxon>Chromadorea</taxon>
        <taxon>Rhabditida</taxon>
        <taxon>Tylenchina</taxon>
        <taxon>Tylenchomorpha</taxon>
        <taxon>Tylenchoidea</taxon>
        <taxon>Meloidogynidae</taxon>
        <taxon>Meloidogyninae</taxon>
        <taxon>Meloidogyne</taxon>
    </lineage>
</organism>
<evidence type="ECO:0000313" key="3">
    <source>
        <dbReference type="EMBL" id="CAD2180374.1"/>
    </source>
</evidence>
<proteinExistence type="predicted"/>
<keyword evidence="1" id="KW-0812">Transmembrane</keyword>
<dbReference type="Proteomes" id="UP000580250">
    <property type="component" value="Unassembled WGS sequence"/>
</dbReference>
<reference evidence="3 4" key="1">
    <citation type="submission" date="2020-08" db="EMBL/GenBank/DDBJ databases">
        <authorList>
            <person name="Koutsovoulos G."/>
            <person name="Danchin GJ E."/>
        </authorList>
    </citation>
    <scope>NUCLEOTIDE SEQUENCE [LARGE SCALE GENOMIC DNA]</scope>
</reference>
<gene>
    <name evidence="3" type="ORF">MENT_LOCUS32446</name>
</gene>
<sequence length="125" mass="14939">MFNLKLILLITLFYIILISTEDISFRGWKLSKHQNIEGKFCYHPIGYYDPILCLPSPIESPPQITCQYSWMAFSTMYIFNVAQIILLIFFLIIFWRIYKKHYKTERAGITLPLRVAHSLRMRENE</sequence>
<keyword evidence="2" id="KW-0732">Signal</keyword>
<keyword evidence="1" id="KW-0472">Membrane</keyword>
<feature type="chain" id="PRO_5027586840" evidence="2">
    <location>
        <begin position="21"/>
        <end position="125"/>
    </location>
</feature>
<keyword evidence="1" id="KW-1133">Transmembrane helix</keyword>
<dbReference type="AlphaFoldDB" id="A0A6V7W0A4"/>
<dbReference type="EMBL" id="CAJEWN010000369">
    <property type="protein sequence ID" value="CAD2180374.1"/>
    <property type="molecule type" value="Genomic_DNA"/>
</dbReference>
<evidence type="ECO:0000256" key="2">
    <source>
        <dbReference type="SAM" id="SignalP"/>
    </source>
</evidence>
<protein>
    <submittedName>
        <fullName evidence="3">Uncharacterized protein</fullName>
    </submittedName>
</protein>
<name>A0A6V7W0A4_MELEN</name>
<evidence type="ECO:0000256" key="1">
    <source>
        <dbReference type="SAM" id="Phobius"/>
    </source>
</evidence>
<feature type="signal peptide" evidence="2">
    <location>
        <begin position="1"/>
        <end position="20"/>
    </location>
</feature>
<evidence type="ECO:0000313" key="4">
    <source>
        <dbReference type="Proteomes" id="UP000580250"/>
    </source>
</evidence>